<dbReference type="RefSeq" id="WP_234240784.1">
    <property type="nucleotide sequence ID" value="NZ_JABFTS010000012.1"/>
</dbReference>
<keyword evidence="1" id="KW-0812">Transmembrane</keyword>
<reference evidence="2" key="2">
    <citation type="journal article" date="2021" name="Front. Microbiol.">
        <title>Aerobic Denitrification and Heterotrophic Sulfur Oxidation in the Genus Halomonas Revealed by Six Novel Species Characterizations and Genome-Based Analysis.</title>
        <authorList>
            <person name="Wang L."/>
            <person name="Shao Z."/>
        </authorList>
    </citation>
    <scope>NUCLEOTIDE SEQUENCE</scope>
    <source>
        <strain evidence="2">MCCC 1A05776</strain>
    </source>
</reference>
<name>A0AAW4Z308_9GAMM</name>
<feature type="transmembrane region" description="Helical" evidence="1">
    <location>
        <begin position="56"/>
        <end position="80"/>
    </location>
</feature>
<evidence type="ECO:0000256" key="1">
    <source>
        <dbReference type="SAM" id="Phobius"/>
    </source>
</evidence>
<comment type="caution">
    <text evidence="2">The sequence shown here is derived from an EMBL/GenBank/DDBJ whole genome shotgun (WGS) entry which is preliminary data.</text>
</comment>
<protein>
    <submittedName>
        <fullName evidence="2">Uncharacterized protein</fullName>
    </submittedName>
</protein>
<evidence type="ECO:0000313" key="2">
    <source>
        <dbReference type="EMBL" id="MCE8053523.1"/>
    </source>
</evidence>
<feature type="transmembrane region" description="Helical" evidence="1">
    <location>
        <begin position="12"/>
        <end position="36"/>
    </location>
</feature>
<organism evidence="2 3">
    <name type="scientific">Billgrantia desiderata</name>
    <dbReference type="NCBI Taxonomy" id="52021"/>
    <lineage>
        <taxon>Bacteria</taxon>
        <taxon>Pseudomonadati</taxon>
        <taxon>Pseudomonadota</taxon>
        <taxon>Gammaproteobacteria</taxon>
        <taxon>Oceanospirillales</taxon>
        <taxon>Halomonadaceae</taxon>
        <taxon>Billgrantia</taxon>
    </lineage>
</organism>
<evidence type="ECO:0000313" key="3">
    <source>
        <dbReference type="Proteomes" id="UP001320178"/>
    </source>
</evidence>
<proteinExistence type="predicted"/>
<accession>A0AAW4Z308</accession>
<dbReference type="AlphaFoldDB" id="A0AAW4Z308"/>
<keyword evidence="1" id="KW-1133">Transmembrane helix</keyword>
<sequence>MGEKKKDKNERIVPIWMFFIWAIVFLICCLIIGTYVYTMGFSVSRNSGNWGDFGSLLSGTFGMLASFTALGALIAVFIQLRHQSEITEKQIESIEFDRYDRHRRIFFERLSGIEQTHDRTLLIQYQEELYKRVFPLNSPLKCEVKINLDEQKEERKSRVIQYKKIFERIKENIDKSKDINEHVIWELFDLQRRLGIIRCGKMELGDVSLEGERTIINIYEITSSMYRLWSVINNILEYGGNEPIAGQHYVVLIDEEITSSTVKTAIRMRENQGRGRGWFKISTDNNKPFLIYERIYLWLIGIHENNNIFWVENLKNKIRDILFDEDGMRAIYTGQSEKMKEIVIALQENKEIINTADENENQMRLEFIAELERQVDLLSAQGL</sequence>
<keyword evidence="1" id="KW-0472">Membrane</keyword>
<gene>
    <name evidence="2" type="ORF">HOP61_19705</name>
</gene>
<dbReference type="Proteomes" id="UP001320178">
    <property type="component" value="Unassembled WGS sequence"/>
</dbReference>
<dbReference type="EMBL" id="JABFTS010000012">
    <property type="protein sequence ID" value="MCE8053523.1"/>
    <property type="molecule type" value="Genomic_DNA"/>
</dbReference>
<reference evidence="2" key="1">
    <citation type="submission" date="2020-05" db="EMBL/GenBank/DDBJ databases">
        <authorList>
            <person name="Wang L."/>
            <person name="Shao Z."/>
        </authorList>
    </citation>
    <scope>NUCLEOTIDE SEQUENCE</scope>
    <source>
        <strain evidence="2">MCCC 1A05776</strain>
    </source>
</reference>